<dbReference type="AlphaFoldDB" id="L2FS22"/>
<evidence type="ECO:0000313" key="1">
    <source>
        <dbReference type="EMBL" id="ELA29224.1"/>
    </source>
</evidence>
<dbReference type="EMBL" id="KB020869">
    <property type="protein sequence ID" value="ELA29224.1"/>
    <property type="molecule type" value="Genomic_DNA"/>
</dbReference>
<gene>
    <name evidence="1" type="ORF">CGGC5_1194</name>
</gene>
<proteinExistence type="predicted"/>
<accession>L2FS22</accession>
<sequence>MSGNEELTPAQRLKAGLPLMEEEPVKTLTRPGMSSIELRQKIWDAIFPGRECVKGRPFEFSIPSGVDYILDVAHDFEELKKYLLPGVRVDLVDRENPESKPVNGINIAVDWARKAYTTGKSTPLSDAFKAFVTASLSSANVSDVNDATGNSLWSEK</sequence>
<name>L2FS22_COLFN</name>
<dbReference type="HOGENOM" id="CLU_1686439_0_0_1"/>
<reference evidence="1" key="1">
    <citation type="submission" date="2012-08" db="EMBL/GenBank/DDBJ databases">
        <title>Genome analysis of Colletotrichum orbiculare and Colletotrichum fructicola.</title>
        <authorList>
            <person name="Gan P.H.P."/>
            <person name="Ikeda K."/>
            <person name="Irieda H."/>
            <person name="Narusaka M."/>
            <person name="O'Connell R.J."/>
            <person name="Narusaka Y."/>
            <person name="Takano Y."/>
            <person name="Kubo Y."/>
            <person name="Shirasu K."/>
        </authorList>
    </citation>
    <scope>NUCLEOTIDE SEQUENCE</scope>
    <source>
        <strain evidence="1">Nara gc5</strain>
    </source>
</reference>
<protein>
    <submittedName>
        <fullName evidence="1">Uncharacterized protein</fullName>
    </submittedName>
</protein>
<organism evidence="1">
    <name type="scientific">Colletotrichum fructicola (strain Nara gc5)</name>
    <name type="common">Anthracnose fungus</name>
    <name type="synonym">Colletotrichum gloeosporioides (strain Nara gc5)</name>
    <dbReference type="NCBI Taxonomy" id="1213859"/>
    <lineage>
        <taxon>Eukaryota</taxon>
        <taxon>Fungi</taxon>
        <taxon>Dikarya</taxon>
        <taxon>Ascomycota</taxon>
        <taxon>Pezizomycotina</taxon>
        <taxon>Sordariomycetes</taxon>
        <taxon>Hypocreomycetidae</taxon>
        <taxon>Glomerellales</taxon>
        <taxon>Glomerellaceae</taxon>
        <taxon>Colletotrichum</taxon>
        <taxon>Colletotrichum gloeosporioides species complex</taxon>
    </lineage>
</organism>